<reference evidence="14" key="1">
    <citation type="journal article" date="2020" name="BMC Genomics">
        <title>Correction to: Identification and distribution of gene clusters required for synthesis of sphingolipid metabolism inhibitors in diverse species of the filamentous fungus Fusarium.</title>
        <authorList>
            <person name="Kim H.S."/>
            <person name="Lohmar J.M."/>
            <person name="Busman M."/>
            <person name="Brown D.W."/>
            <person name="Naumann T.A."/>
            <person name="Divon H.H."/>
            <person name="Lysoe E."/>
            <person name="Uhlig S."/>
            <person name="Proctor R.H."/>
        </authorList>
    </citation>
    <scope>NUCLEOTIDE SEQUENCE</scope>
    <source>
        <strain evidence="14">NRRL 45417</strain>
    </source>
</reference>
<dbReference type="PROSITE" id="PS00155">
    <property type="entry name" value="CUTINASE_1"/>
    <property type="match status" value="1"/>
</dbReference>
<accession>A0A8H4T9L9</accession>
<keyword evidence="4 12" id="KW-0719">Serine esterase</keyword>
<dbReference type="GO" id="GO:0005576">
    <property type="term" value="C:extracellular region"/>
    <property type="evidence" value="ECO:0007669"/>
    <property type="project" value="UniProtKB-SubCell"/>
</dbReference>
<comment type="catalytic activity">
    <reaction evidence="9 12">
        <text>cutin + H2O = cutin monomers.</text>
        <dbReference type="EC" id="3.1.1.74"/>
    </reaction>
</comment>
<feature type="compositionally biased region" description="Low complexity" evidence="13">
    <location>
        <begin position="172"/>
        <end position="183"/>
    </location>
</feature>
<gene>
    <name evidence="14" type="ORF">FGADI_5702</name>
</gene>
<feature type="active site" evidence="10">
    <location>
        <position position="343"/>
    </location>
</feature>
<proteinExistence type="inferred from homology"/>
<evidence type="ECO:0000256" key="8">
    <source>
        <dbReference type="ARBA" id="ARBA00023157"/>
    </source>
</evidence>
<dbReference type="Pfam" id="PF01083">
    <property type="entry name" value="Cutinase"/>
    <property type="match status" value="1"/>
</dbReference>
<feature type="compositionally biased region" description="Gly residues" evidence="13">
    <location>
        <begin position="123"/>
        <end position="140"/>
    </location>
</feature>
<keyword evidence="8 11" id="KW-1015">Disulfide bond</keyword>
<protein>
    <recommendedName>
        <fullName evidence="3 12">Cutinase</fullName>
        <ecNumber evidence="3 12">3.1.1.74</ecNumber>
    </recommendedName>
</protein>
<feature type="active site" description="Proton donor/acceptor" evidence="10">
    <location>
        <position position="356"/>
    </location>
</feature>
<dbReference type="InterPro" id="IPR043579">
    <property type="entry name" value="CUTINASE_2"/>
</dbReference>
<feature type="compositionally biased region" description="Low complexity" evidence="13">
    <location>
        <begin position="141"/>
        <end position="162"/>
    </location>
</feature>
<organism evidence="14 15">
    <name type="scientific">Fusarium gaditjirri</name>
    <dbReference type="NCBI Taxonomy" id="282569"/>
    <lineage>
        <taxon>Eukaryota</taxon>
        <taxon>Fungi</taxon>
        <taxon>Dikarya</taxon>
        <taxon>Ascomycota</taxon>
        <taxon>Pezizomycotina</taxon>
        <taxon>Sordariomycetes</taxon>
        <taxon>Hypocreomycetidae</taxon>
        <taxon>Hypocreales</taxon>
        <taxon>Nectriaceae</taxon>
        <taxon>Fusarium</taxon>
        <taxon>Fusarium nisikadoi species complex</taxon>
    </lineage>
</organism>
<dbReference type="GO" id="GO:0016052">
    <property type="term" value="P:carbohydrate catabolic process"/>
    <property type="evidence" value="ECO:0007669"/>
    <property type="project" value="TreeGrafter"/>
</dbReference>
<dbReference type="EC" id="3.1.1.74" evidence="3 12"/>
<evidence type="ECO:0000256" key="1">
    <source>
        <dbReference type="ARBA" id="ARBA00004613"/>
    </source>
</evidence>
<feature type="compositionally biased region" description="Low complexity" evidence="13">
    <location>
        <begin position="101"/>
        <end position="122"/>
    </location>
</feature>
<evidence type="ECO:0000256" key="12">
    <source>
        <dbReference type="RuleBase" id="RU361263"/>
    </source>
</evidence>
<comment type="subcellular location">
    <subcellularLocation>
        <location evidence="1 12">Secreted</location>
    </subcellularLocation>
</comment>
<dbReference type="SMART" id="SM01110">
    <property type="entry name" value="Cutinase"/>
    <property type="match status" value="1"/>
</dbReference>
<evidence type="ECO:0000313" key="15">
    <source>
        <dbReference type="Proteomes" id="UP000604273"/>
    </source>
</evidence>
<dbReference type="InterPro" id="IPR011150">
    <property type="entry name" value="Cutinase_monf"/>
</dbReference>
<name>A0A8H4T9L9_9HYPO</name>
<dbReference type="PRINTS" id="PR00129">
    <property type="entry name" value="CUTINASE"/>
</dbReference>
<dbReference type="InterPro" id="IPR043580">
    <property type="entry name" value="CUTINASE_1"/>
</dbReference>
<dbReference type="InterPro" id="IPR000675">
    <property type="entry name" value="Cutinase/axe"/>
</dbReference>
<evidence type="ECO:0000256" key="9">
    <source>
        <dbReference type="ARBA" id="ARBA00034045"/>
    </source>
</evidence>
<keyword evidence="5 12" id="KW-0964">Secreted</keyword>
<feature type="signal peptide" evidence="12">
    <location>
        <begin position="1"/>
        <end position="16"/>
    </location>
</feature>
<dbReference type="EMBL" id="JABFAI010000132">
    <property type="protein sequence ID" value="KAF4953910.1"/>
    <property type="molecule type" value="Genomic_DNA"/>
</dbReference>
<keyword evidence="7 12" id="KW-0378">Hydrolase</keyword>
<evidence type="ECO:0000256" key="5">
    <source>
        <dbReference type="ARBA" id="ARBA00022525"/>
    </source>
</evidence>
<evidence type="ECO:0000256" key="3">
    <source>
        <dbReference type="ARBA" id="ARBA00013095"/>
    </source>
</evidence>
<dbReference type="PROSITE" id="PS00931">
    <property type="entry name" value="CUTINASE_2"/>
    <property type="match status" value="1"/>
</dbReference>
<keyword evidence="15" id="KW-1185">Reference proteome</keyword>
<dbReference type="OrthoDB" id="2975078at2759"/>
<dbReference type="InterPro" id="IPR029058">
    <property type="entry name" value="AB_hydrolase_fold"/>
</dbReference>
<comment type="caution">
    <text evidence="14">The sequence shown here is derived from an EMBL/GenBank/DDBJ whole genome shotgun (WGS) entry which is preliminary data.</text>
</comment>
<dbReference type="PANTHER" id="PTHR48250">
    <property type="entry name" value="CUTINASE 2-RELATED"/>
    <property type="match status" value="1"/>
</dbReference>
<evidence type="ECO:0000256" key="4">
    <source>
        <dbReference type="ARBA" id="ARBA00022487"/>
    </source>
</evidence>
<evidence type="ECO:0000256" key="7">
    <source>
        <dbReference type="ARBA" id="ARBA00022801"/>
    </source>
</evidence>
<comment type="similarity">
    <text evidence="2 12">Belongs to the cutinase family.</text>
</comment>
<feature type="compositionally biased region" description="Low complexity" evidence="13">
    <location>
        <begin position="45"/>
        <end position="77"/>
    </location>
</feature>
<dbReference type="Proteomes" id="UP000604273">
    <property type="component" value="Unassembled WGS sequence"/>
</dbReference>
<evidence type="ECO:0000256" key="10">
    <source>
        <dbReference type="PIRSR" id="PIRSR611150-1"/>
    </source>
</evidence>
<evidence type="ECO:0000313" key="14">
    <source>
        <dbReference type="EMBL" id="KAF4953910.1"/>
    </source>
</evidence>
<reference evidence="14" key="2">
    <citation type="submission" date="2020-05" db="EMBL/GenBank/DDBJ databases">
        <authorList>
            <person name="Kim H.-S."/>
            <person name="Proctor R.H."/>
            <person name="Brown D.W."/>
        </authorList>
    </citation>
    <scope>NUCLEOTIDE SEQUENCE</scope>
    <source>
        <strain evidence="14">NRRL 45417</strain>
    </source>
</reference>
<dbReference type="AlphaFoldDB" id="A0A8H4T9L9"/>
<evidence type="ECO:0000256" key="2">
    <source>
        <dbReference type="ARBA" id="ARBA00007534"/>
    </source>
</evidence>
<dbReference type="Gene3D" id="3.40.50.1820">
    <property type="entry name" value="alpha/beta hydrolase"/>
    <property type="match status" value="1"/>
</dbReference>
<feature type="disulfide bond" evidence="11">
    <location>
        <begin position="339"/>
        <end position="346"/>
    </location>
</feature>
<feature type="region of interest" description="Disordered" evidence="13">
    <location>
        <begin position="36"/>
        <end position="183"/>
    </location>
</feature>
<dbReference type="SUPFAM" id="SSF53474">
    <property type="entry name" value="alpha/beta-Hydrolases"/>
    <property type="match status" value="1"/>
</dbReference>
<feature type="active site" description="Nucleophile" evidence="10">
    <location>
        <position position="291"/>
    </location>
</feature>
<keyword evidence="6 12" id="KW-0732">Signal</keyword>
<feature type="disulfide bond" evidence="11">
    <location>
        <begin position="205"/>
        <end position="280"/>
    </location>
</feature>
<evidence type="ECO:0000256" key="11">
    <source>
        <dbReference type="PIRSR" id="PIRSR611150-2"/>
    </source>
</evidence>
<feature type="chain" id="PRO_5034988035" description="Cutinase" evidence="12">
    <location>
        <begin position="17"/>
        <end position="375"/>
    </location>
</feature>
<evidence type="ECO:0000256" key="6">
    <source>
        <dbReference type="ARBA" id="ARBA00022729"/>
    </source>
</evidence>
<sequence>MFSKSVLIALVPFAVAGPIAPRQGLGSGLGSGIPSFGGSTGGLPGLPSSGDSTGGLPSIPGLPSSGGSTGGLPSIPGLGSGGSSGGLPSIPGLGSGGSSGGIPSIPGLPSSGGSTGGLPSLPIGGGGSSFLPGGSTGGDTTGDTSGDTSGSASTSAPASQPTVSSETRRAEGGSSASPLGSFLGSAGGSSGGFGGSTQNGLSGDCKDVTVIFARGTTEMGNVGTAAGPPFFQALAQQLGSDKLAVQGVEYAASIGGIMQMGDRTGSQKMASLVKEAYQKCPKTKVVMSGYSQGAMLVHNAAKSLPADTTSKIAAVVNFGDPFQRQAIQGVPTDRVKIICHAGDGVCAGTAAITPAHLTYSQDANAAAQFVVSKVK</sequence>
<dbReference type="GO" id="GO:0050525">
    <property type="term" value="F:cutinase activity"/>
    <property type="evidence" value="ECO:0007669"/>
    <property type="project" value="UniProtKB-UniRule"/>
</dbReference>
<evidence type="ECO:0000256" key="13">
    <source>
        <dbReference type="SAM" id="MobiDB-lite"/>
    </source>
</evidence>
<dbReference type="PANTHER" id="PTHR48250:SF2">
    <property type="entry name" value="CUTINASE"/>
    <property type="match status" value="1"/>
</dbReference>
<comment type="function">
    <text evidence="12">Catalyzes the hydrolysis of complex carboxylic polyesters found in the cell wall of plants. Degrades cutin, a macromolecule that forms the structure of the plant cuticle.</text>
</comment>